<dbReference type="EMBL" id="NHRY01000011">
    <property type="protein sequence ID" value="PPQ40838.1"/>
    <property type="molecule type" value="Genomic_DNA"/>
</dbReference>
<name>A0A2S6NPF3_RHOGL</name>
<dbReference type="Proteomes" id="UP000239724">
    <property type="component" value="Unassembled WGS sequence"/>
</dbReference>
<organism evidence="2 3">
    <name type="scientific">Rhodopila globiformis</name>
    <name type="common">Rhodopseudomonas globiformis</name>
    <dbReference type="NCBI Taxonomy" id="1071"/>
    <lineage>
        <taxon>Bacteria</taxon>
        <taxon>Pseudomonadati</taxon>
        <taxon>Pseudomonadota</taxon>
        <taxon>Alphaproteobacteria</taxon>
        <taxon>Acetobacterales</taxon>
        <taxon>Acetobacteraceae</taxon>
        <taxon>Rhodopila</taxon>
    </lineage>
</organism>
<evidence type="ECO:0000256" key="1">
    <source>
        <dbReference type="SAM" id="MobiDB-lite"/>
    </source>
</evidence>
<accession>A0A2S6NPF3</accession>
<gene>
    <name evidence="2" type="ORF">CCS01_00210</name>
</gene>
<proteinExistence type="predicted"/>
<keyword evidence="3" id="KW-1185">Reference proteome</keyword>
<sequence length="219" mass="22763">MTDTSTTTTDCLFDTILGFLLPFFLLGAHGDRALATAAIRDLIQAYHVSTVTELDLAGRIVGFSVVAMDNLRLSMRPDLSDSLVLRYRCNAVTLSRSADQAQAMLEALQAGCPVHRDVPRPSVAPAPPAPKPREAARPPVAAAATKPPAATAATKPPAAGIAALPQDIEAMQREARAMLAGFSRNSLLGSAIPLVPDPATLAAAAAREAVSQALRPPAA</sequence>
<feature type="compositionally biased region" description="Low complexity" evidence="1">
    <location>
        <begin position="137"/>
        <end position="157"/>
    </location>
</feature>
<comment type="caution">
    <text evidence="2">The sequence shown here is derived from an EMBL/GenBank/DDBJ whole genome shotgun (WGS) entry which is preliminary data.</text>
</comment>
<feature type="region of interest" description="Disordered" evidence="1">
    <location>
        <begin position="116"/>
        <end position="157"/>
    </location>
</feature>
<reference evidence="2 3" key="1">
    <citation type="journal article" date="2018" name="Arch. Microbiol.">
        <title>New insights into the metabolic potential of the phototrophic purple bacterium Rhodopila globiformis DSM 161(T) from its draft genome sequence and evidence for a vanadium-dependent nitrogenase.</title>
        <authorList>
            <person name="Imhoff J.F."/>
            <person name="Rahn T."/>
            <person name="Kunzel S."/>
            <person name="Neulinger S.C."/>
        </authorList>
    </citation>
    <scope>NUCLEOTIDE SEQUENCE [LARGE SCALE GENOMIC DNA]</scope>
    <source>
        <strain evidence="2 3">DSM 161</strain>
    </source>
</reference>
<evidence type="ECO:0000313" key="2">
    <source>
        <dbReference type="EMBL" id="PPQ40838.1"/>
    </source>
</evidence>
<evidence type="ECO:0000313" key="3">
    <source>
        <dbReference type="Proteomes" id="UP000239724"/>
    </source>
</evidence>
<dbReference type="OrthoDB" id="10002566at2"/>
<dbReference type="AlphaFoldDB" id="A0A2S6NPF3"/>
<dbReference type="RefSeq" id="WP_104516839.1">
    <property type="nucleotide sequence ID" value="NZ_NHRY01000011.1"/>
</dbReference>
<protein>
    <submittedName>
        <fullName evidence="2">Uncharacterized protein</fullName>
    </submittedName>
</protein>